<protein>
    <submittedName>
        <fullName evidence="2">Uncharacterized protein</fullName>
    </submittedName>
</protein>
<evidence type="ECO:0000313" key="2">
    <source>
        <dbReference type="EMBL" id="MDR6429422.1"/>
    </source>
</evidence>
<name>A0AAE4C0P9_VARPD</name>
<gene>
    <name evidence="2" type="ORF">J2738_005592</name>
</gene>
<sequence length="59" mass="6433">MIEQASNGQIGQPAATMMENKESSGPVDCKCAAIIHRGHHRYAACLHVSEDAQILWITL</sequence>
<dbReference type="Proteomes" id="UP001184828">
    <property type="component" value="Unassembled WGS sequence"/>
</dbReference>
<proteinExistence type="predicted"/>
<evidence type="ECO:0000256" key="1">
    <source>
        <dbReference type="SAM" id="MobiDB-lite"/>
    </source>
</evidence>
<feature type="compositionally biased region" description="Polar residues" evidence="1">
    <location>
        <begin position="1"/>
        <end position="10"/>
    </location>
</feature>
<evidence type="ECO:0000313" key="3">
    <source>
        <dbReference type="Proteomes" id="UP001184828"/>
    </source>
</evidence>
<comment type="caution">
    <text evidence="2">The sequence shown here is derived from an EMBL/GenBank/DDBJ whole genome shotgun (WGS) entry which is preliminary data.</text>
</comment>
<dbReference type="EMBL" id="JAVDQZ010000010">
    <property type="protein sequence ID" value="MDR6429422.1"/>
    <property type="molecule type" value="Genomic_DNA"/>
</dbReference>
<dbReference type="RefSeq" id="WP_186454258.1">
    <property type="nucleotide sequence ID" value="NZ_JAUSRU010000010.1"/>
</dbReference>
<organism evidence="2 3">
    <name type="scientific">Variovorax paradoxus</name>
    <dbReference type="NCBI Taxonomy" id="34073"/>
    <lineage>
        <taxon>Bacteria</taxon>
        <taxon>Pseudomonadati</taxon>
        <taxon>Pseudomonadota</taxon>
        <taxon>Betaproteobacteria</taxon>
        <taxon>Burkholderiales</taxon>
        <taxon>Comamonadaceae</taxon>
        <taxon>Variovorax</taxon>
    </lineage>
</organism>
<dbReference type="AlphaFoldDB" id="A0AAE4C0P9"/>
<accession>A0AAE4C0P9</accession>
<reference evidence="2" key="1">
    <citation type="submission" date="2023-07" db="EMBL/GenBank/DDBJ databases">
        <title>Sorghum-associated microbial communities from plants grown in Nebraska, USA.</title>
        <authorList>
            <person name="Schachtman D."/>
        </authorList>
    </citation>
    <scope>NUCLEOTIDE SEQUENCE</scope>
    <source>
        <strain evidence="2">DS2114</strain>
    </source>
</reference>
<feature type="region of interest" description="Disordered" evidence="1">
    <location>
        <begin position="1"/>
        <end position="23"/>
    </location>
</feature>